<reference evidence="2" key="1">
    <citation type="journal article" date="2019" name="Int. J. Syst. Evol. Microbiol.">
        <title>The Global Catalogue of Microorganisms (GCM) 10K type strain sequencing project: providing services to taxonomists for standard genome sequencing and annotation.</title>
        <authorList>
            <consortium name="The Broad Institute Genomics Platform"/>
            <consortium name="The Broad Institute Genome Sequencing Center for Infectious Disease"/>
            <person name="Wu L."/>
            <person name="Ma J."/>
        </authorList>
    </citation>
    <scope>NUCLEOTIDE SEQUENCE [LARGE SCALE GENOMIC DNA]</scope>
    <source>
        <strain evidence="2">CCUG 43117</strain>
    </source>
</reference>
<proteinExistence type="predicted"/>
<sequence>MKYSGYSPTLHALTLKRYKPRMSLTPDMWDLWWRSMSNEERQAEHDELMAHETVDCPVCNCRHGHSLTCPALGVVPVLELKAIRPIQAQ</sequence>
<gene>
    <name evidence="1" type="ORF">ACFPN9_09060</name>
</gene>
<accession>A0ABW0NZJ4</accession>
<evidence type="ECO:0000313" key="2">
    <source>
        <dbReference type="Proteomes" id="UP001596060"/>
    </source>
</evidence>
<evidence type="ECO:0000313" key="1">
    <source>
        <dbReference type="EMBL" id="MFC5505406.1"/>
    </source>
</evidence>
<keyword evidence="2" id="KW-1185">Reference proteome</keyword>
<organism evidence="1 2">
    <name type="scientific">Bosea massiliensis</name>
    <dbReference type="NCBI Taxonomy" id="151419"/>
    <lineage>
        <taxon>Bacteria</taxon>
        <taxon>Pseudomonadati</taxon>
        <taxon>Pseudomonadota</taxon>
        <taxon>Alphaproteobacteria</taxon>
        <taxon>Hyphomicrobiales</taxon>
        <taxon>Boseaceae</taxon>
        <taxon>Bosea</taxon>
    </lineage>
</organism>
<protein>
    <submittedName>
        <fullName evidence="1">Uncharacterized protein</fullName>
    </submittedName>
</protein>
<dbReference type="EMBL" id="JBHSLU010000017">
    <property type="protein sequence ID" value="MFC5505406.1"/>
    <property type="molecule type" value="Genomic_DNA"/>
</dbReference>
<dbReference type="Proteomes" id="UP001596060">
    <property type="component" value="Unassembled WGS sequence"/>
</dbReference>
<dbReference type="RefSeq" id="WP_377816536.1">
    <property type="nucleotide sequence ID" value="NZ_JBHSLU010000017.1"/>
</dbReference>
<name>A0ABW0NZJ4_9HYPH</name>
<comment type="caution">
    <text evidence="1">The sequence shown here is derived from an EMBL/GenBank/DDBJ whole genome shotgun (WGS) entry which is preliminary data.</text>
</comment>